<evidence type="ECO:0000256" key="1">
    <source>
        <dbReference type="SAM" id="MobiDB-lite"/>
    </source>
</evidence>
<dbReference type="EMBL" id="JABCLD010000830">
    <property type="protein sequence ID" value="NMU25136.1"/>
    <property type="molecule type" value="Genomic_DNA"/>
</dbReference>
<feature type="compositionally biased region" description="Low complexity" evidence="1">
    <location>
        <begin position="43"/>
        <end position="52"/>
    </location>
</feature>
<feature type="non-terminal residue" evidence="2">
    <location>
        <position position="1"/>
    </location>
</feature>
<dbReference type="AlphaFoldDB" id="A0A7Y0S2K1"/>
<protein>
    <submittedName>
        <fullName evidence="2">Uncharacterized protein</fullName>
    </submittedName>
</protein>
<comment type="caution">
    <text evidence="2">The sequence shown here is derived from an EMBL/GenBank/DDBJ whole genome shotgun (WGS) entry which is preliminary data.</text>
</comment>
<dbReference type="Proteomes" id="UP000555836">
    <property type="component" value="Unassembled WGS sequence"/>
</dbReference>
<organism evidence="2 3">
    <name type="scientific">Vibrio parahaemolyticus</name>
    <dbReference type="NCBI Taxonomy" id="670"/>
    <lineage>
        <taxon>Bacteria</taxon>
        <taxon>Pseudomonadati</taxon>
        <taxon>Pseudomonadota</taxon>
        <taxon>Gammaproteobacteria</taxon>
        <taxon>Vibrionales</taxon>
        <taxon>Vibrionaceae</taxon>
        <taxon>Vibrio</taxon>
    </lineage>
</organism>
<feature type="compositionally biased region" description="Polar residues" evidence="1">
    <location>
        <begin position="27"/>
        <end position="36"/>
    </location>
</feature>
<feature type="non-terminal residue" evidence="2">
    <location>
        <position position="84"/>
    </location>
</feature>
<gene>
    <name evidence="2" type="ORF">HKB21_05845</name>
</gene>
<feature type="region of interest" description="Disordered" evidence="1">
    <location>
        <begin position="22"/>
        <end position="52"/>
    </location>
</feature>
<sequence length="84" mass="9396">LESLRFNQNDLKRELEVQKTASEEVQKQVSNQNSPIFTPPAQQPVTQTQQPVATTNPMANAVQKVMPKVIDHKRIGIRTIDSTG</sequence>
<evidence type="ECO:0000313" key="3">
    <source>
        <dbReference type="Proteomes" id="UP000555836"/>
    </source>
</evidence>
<reference evidence="2 3" key="1">
    <citation type="submission" date="2020-04" db="EMBL/GenBank/DDBJ databases">
        <title>Whole-genome sequencing of Vibrio spp. from China reveals different genetic environments of blaCTX-M-14 among diverse lineages.</title>
        <authorList>
            <person name="Zheng Z."/>
            <person name="Ye L."/>
            <person name="Chen S."/>
        </authorList>
    </citation>
    <scope>NUCLEOTIDE SEQUENCE [LARGE SCALE GENOMIC DNA]</scope>
    <source>
        <strain evidence="2 3">Vb0574</strain>
    </source>
</reference>
<proteinExistence type="predicted"/>
<evidence type="ECO:0000313" key="2">
    <source>
        <dbReference type="EMBL" id="NMU25136.1"/>
    </source>
</evidence>
<name>A0A7Y0S2K1_VIBPH</name>
<accession>A0A7Y0S2K1</accession>